<dbReference type="InterPro" id="IPR002933">
    <property type="entry name" value="Peptidase_M20"/>
</dbReference>
<dbReference type="GO" id="GO:0046872">
    <property type="term" value="F:metal ion binding"/>
    <property type="evidence" value="ECO:0007669"/>
    <property type="project" value="UniProtKB-KW"/>
</dbReference>
<comment type="cofactor">
    <cofactor evidence="1">
        <name>Mn(2+)</name>
        <dbReference type="ChEBI" id="CHEBI:29035"/>
    </cofactor>
    <text evidence="1">The Mn(2+) ion enhances activity.</text>
</comment>
<feature type="binding site" evidence="1">
    <location>
        <position position="102"/>
    </location>
    <ligand>
        <name>Mn(2+)</name>
        <dbReference type="ChEBI" id="CHEBI:29035"/>
        <label>2</label>
    </ligand>
</feature>
<dbReference type="CDD" id="cd03886">
    <property type="entry name" value="M20_Acy1"/>
    <property type="match status" value="1"/>
</dbReference>
<dbReference type="NCBIfam" id="TIGR01891">
    <property type="entry name" value="amidohydrolases"/>
    <property type="match status" value="1"/>
</dbReference>
<evidence type="ECO:0000313" key="4">
    <source>
        <dbReference type="Proteomes" id="UP001065549"/>
    </source>
</evidence>
<dbReference type="GO" id="GO:0016787">
    <property type="term" value="F:hydrolase activity"/>
    <property type="evidence" value="ECO:0007669"/>
    <property type="project" value="InterPro"/>
</dbReference>
<dbReference type="InterPro" id="IPR036264">
    <property type="entry name" value="Bact_exopeptidase_dim_dom"/>
</dbReference>
<proteinExistence type="predicted"/>
<gene>
    <name evidence="3" type="ORF">OBO34_03300</name>
</gene>
<accession>A0A9J6QN51</accession>
<dbReference type="Pfam" id="PF01546">
    <property type="entry name" value="Peptidase_M20"/>
    <property type="match status" value="1"/>
</dbReference>
<keyword evidence="4" id="KW-1185">Reference proteome</keyword>
<keyword evidence="1" id="KW-0479">Metal-binding</keyword>
<evidence type="ECO:0000313" key="3">
    <source>
        <dbReference type="EMBL" id="MCU7377378.1"/>
    </source>
</evidence>
<sequence>MVKKEKGTRFMDFQKLLTLHRRELHKIPELGRDLPKTKAYIKSVLDQLDCQVVEVMESGLYAYFDRGKDTTTAFRADMDALPVTEVNQADYTSLHEGRMHACGHDGHMAMVLTMAQYVDTQKELPANVLCIFQPAEETTGGAKEICETGVLETYHVDRIFGVHMWPFLEAGRICSKGGPMMPRSSEITIEVFGRTSHATAPENGIDALLIGCRYIEEIYALHQKRCKADPTPEERTIVQICKMESGTARNVISGYSALLGTMRAFSDEDFAGLVSILEETAHALSEKYDCRIEAFHSEGYPPVFNNRELYHQILPAVKEHLSYEEMELPAMISEDYSFYGLQVPSVFFFLGTGTGIALHSNNFDFDEQVLVQGLELYKTLLLHQ</sequence>
<dbReference type="PANTHER" id="PTHR11014">
    <property type="entry name" value="PEPTIDASE M20 FAMILY MEMBER"/>
    <property type="match status" value="1"/>
</dbReference>
<feature type="binding site" evidence="1">
    <location>
        <position position="163"/>
    </location>
    <ligand>
        <name>Mn(2+)</name>
        <dbReference type="ChEBI" id="CHEBI:29035"/>
        <label>2</label>
    </ligand>
</feature>
<dbReference type="PANTHER" id="PTHR11014:SF63">
    <property type="entry name" value="METALLOPEPTIDASE, PUTATIVE (AFU_ORTHOLOGUE AFUA_6G09600)-RELATED"/>
    <property type="match status" value="1"/>
</dbReference>
<reference evidence="3" key="1">
    <citation type="submission" date="2022-09" db="EMBL/GenBank/DDBJ databases">
        <title>Culturomic study of gut microbiota in children with autism spectrum disorder.</title>
        <authorList>
            <person name="Efimov B.A."/>
            <person name="Chaplin A.V."/>
            <person name="Sokolova S.R."/>
            <person name="Pikina A.P."/>
            <person name="Korzhanova M."/>
            <person name="Belova V."/>
            <person name="Korostin D."/>
        </authorList>
    </citation>
    <scope>NUCLEOTIDE SEQUENCE</scope>
    <source>
        <strain evidence="3">ASD5510</strain>
    </source>
</reference>
<feature type="binding site" evidence="1">
    <location>
        <position position="104"/>
    </location>
    <ligand>
        <name>Mn(2+)</name>
        <dbReference type="ChEBI" id="CHEBI:29035"/>
        <label>2</label>
    </ligand>
</feature>
<comment type="caution">
    <text evidence="3">The sequence shown here is derived from an EMBL/GenBank/DDBJ whole genome shotgun (WGS) entry which is preliminary data.</text>
</comment>
<dbReference type="Proteomes" id="UP001065549">
    <property type="component" value="Unassembled WGS sequence"/>
</dbReference>
<keyword evidence="1" id="KW-0464">Manganese</keyword>
<dbReference type="RefSeq" id="WP_253020751.1">
    <property type="nucleotide sequence ID" value="NZ_JAOSHN010000001.1"/>
</dbReference>
<dbReference type="SUPFAM" id="SSF55031">
    <property type="entry name" value="Bacterial exopeptidase dimerisation domain"/>
    <property type="match status" value="1"/>
</dbReference>
<dbReference type="InterPro" id="IPR011650">
    <property type="entry name" value="Peptidase_M20_dimer"/>
</dbReference>
<feature type="binding site" evidence="1">
    <location>
        <position position="137"/>
    </location>
    <ligand>
        <name>Mn(2+)</name>
        <dbReference type="ChEBI" id="CHEBI:29035"/>
        <label>2</label>
    </ligand>
</feature>
<dbReference type="PIRSF" id="PIRSF005962">
    <property type="entry name" value="Pept_M20D_amidohydro"/>
    <property type="match status" value="1"/>
</dbReference>
<dbReference type="EMBL" id="JAOSHN010000001">
    <property type="protein sequence ID" value="MCU7377378.1"/>
    <property type="molecule type" value="Genomic_DNA"/>
</dbReference>
<feature type="binding site" evidence="1">
    <location>
        <position position="359"/>
    </location>
    <ligand>
        <name>Mn(2+)</name>
        <dbReference type="ChEBI" id="CHEBI:29035"/>
        <label>2</label>
    </ligand>
</feature>
<organism evidence="3 4">
    <name type="scientific">Hominibacterium faecale</name>
    <dbReference type="NCBI Taxonomy" id="2839743"/>
    <lineage>
        <taxon>Bacteria</taxon>
        <taxon>Bacillati</taxon>
        <taxon>Bacillota</taxon>
        <taxon>Clostridia</taxon>
        <taxon>Peptostreptococcales</taxon>
        <taxon>Anaerovoracaceae</taxon>
        <taxon>Hominibacterium</taxon>
    </lineage>
</organism>
<feature type="domain" description="Peptidase M20 dimerisation" evidence="2">
    <location>
        <begin position="187"/>
        <end position="287"/>
    </location>
</feature>
<evidence type="ECO:0000259" key="2">
    <source>
        <dbReference type="Pfam" id="PF07687"/>
    </source>
</evidence>
<protein>
    <submittedName>
        <fullName evidence="3">M20 family metallopeptidase</fullName>
    </submittedName>
</protein>
<dbReference type="SUPFAM" id="SSF53187">
    <property type="entry name" value="Zn-dependent exopeptidases"/>
    <property type="match status" value="1"/>
</dbReference>
<dbReference type="Gene3D" id="3.40.630.10">
    <property type="entry name" value="Zn peptidases"/>
    <property type="match status" value="1"/>
</dbReference>
<name>A0A9J6QN51_9FIRM</name>
<dbReference type="Gene3D" id="3.30.70.360">
    <property type="match status" value="1"/>
</dbReference>
<dbReference type="Pfam" id="PF07687">
    <property type="entry name" value="M20_dimer"/>
    <property type="match status" value="1"/>
</dbReference>
<evidence type="ECO:0000256" key="1">
    <source>
        <dbReference type="PIRSR" id="PIRSR005962-1"/>
    </source>
</evidence>
<dbReference type="AlphaFoldDB" id="A0A9J6QN51"/>
<dbReference type="InterPro" id="IPR017439">
    <property type="entry name" value="Amidohydrolase"/>
</dbReference>